<comment type="caution">
    <text evidence="2">The sequence shown here is derived from an EMBL/GenBank/DDBJ whole genome shotgun (WGS) entry which is preliminary data.</text>
</comment>
<keyword evidence="3" id="KW-1185">Reference proteome</keyword>
<dbReference type="InterPro" id="IPR039424">
    <property type="entry name" value="SBP_5"/>
</dbReference>
<dbReference type="InterPro" id="IPR030678">
    <property type="entry name" value="Peptide/Ni-bd"/>
</dbReference>
<feature type="domain" description="Solute-binding protein family 5" evidence="1">
    <location>
        <begin position="74"/>
        <end position="414"/>
    </location>
</feature>
<proteinExistence type="predicted"/>
<reference evidence="3" key="1">
    <citation type="submission" date="2019-10" db="EMBL/GenBank/DDBJ databases">
        <title>Streptomyces sp. nov., a novel actinobacterium isolated from alkaline environment.</title>
        <authorList>
            <person name="Golinska P."/>
        </authorList>
    </citation>
    <scope>NUCLEOTIDE SEQUENCE [LARGE SCALE GENOMIC DNA]</scope>
    <source>
        <strain evidence="3">DSM 42108</strain>
    </source>
</reference>
<dbReference type="PANTHER" id="PTHR30290">
    <property type="entry name" value="PERIPLASMIC BINDING COMPONENT OF ABC TRANSPORTER"/>
    <property type="match status" value="1"/>
</dbReference>
<dbReference type="Gene3D" id="3.40.190.10">
    <property type="entry name" value="Periplasmic binding protein-like II"/>
    <property type="match status" value="1"/>
</dbReference>
<dbReference type="PIRSF" id="PIRSF002741">
    <property type="entry name" value="MppA"/>
    <property type="match status" value="1"/>
</dbReference>
<dbReference type="GO" id="GO:0015833">
    <property type="term" value="P:peptide transport"/>
    <property type="evidence" value="ECO:0007669"/>
    <property type="project" value="TreeGrafter"/>
</dbReference>
<dbReference type="SUPFAM" id="SSF53850">
    <property type="entry name" value="Periplasmic binding protein-like II"/>
    <property type="match status" value="1"/>
</dbReference>
<dbReference type="Pfam" id="PF00496">
    <property type="entry name" value="SBP_bac_5"/>
    <property type="match status" value="1"/>
</dbReference>
<dbReference type="GO" id="GO:1904680">
    <property type="term" value="F:peptide transmembrane transporter activity"/>
    <property type="evidence" value="ECO:0007669"/>
    <property type="project" value="TreeGrafter"/>
</dbReference>
<dbReference type="Gene3D" id="3.10.105.10">
    <property type="entry name" value="Dipeptide-binding Protein, Domain 3"/>
    <property type="match status" value="1"/>
</dbReference>
<name>A0A7W3XZ47_9ACTN</name>
<sequence>MLLIPLLAGCFAGDGSPTTDGPDAVEGSGDARLRVALAFPPTENLSPHGADATLLSRLGVTEGLTALDEQGVAAPALAESWTTEDELNTVFTLREALFHTGAPVTADAVVEALEQAVTAEPPPAALSGVELTAEAIGDREVRITTTDPDPILPQRLAAPHLAILAPGAYEEDTADPIGHGTGPFVLTSVTGSEHASLDRFEDHWDGPAAASGIEARFIADGLARGNALRSGEVDIAEALPVSAAATVEEGVLRETPTARTTSLLLNTASGVLTDPELRAAIREAVDTTALAEGVYEGYADPGEGVFGPAVIGDGERPEPVNRAEPADADAIDGTAITIATYDNRPELPEVAQVVQQQLEAAGFTVTLEVREYSRIESDALAGEFDVFVAARNTLLDTGDPLGVLTSDYTCDGGYNPALLCDSGVDGAVADAAVIADPDERREAILAAEAAVLGTDAVVPLVHQRILHGVDPAVEDVILDPRERALVGRDTRR</sequence>
<gene>
    <name evidence="2" type="ORF">FOE67_24870</name>
</gene>
<organism evidence="2 3">
    <name type="scientific">Streptomyces calidiresistens</name>
    <dbReference type="NCBI Taxonomy" id="1485586"/>
    <lineage>
        <taxon>Bacteria</taxon>
        <taxon>Bacillati</taxon>
        <taxon>Actinomycetota</taxon>
        <taxon>Actinomycetes</taxon>
        <taxon>Kitasatosporales</taxon>
        <taxon>Streptomycetaceae</taxon>
        <taxon>Streptomyces</taxon>
    </lineage>
</organism>
<dbReference type="InterPro" id="IPR000914">
    <property type="entry name" value="SBP_5_dom"/>
</dbReference>
<dbReference type="Proteomes" id="UP000530234">
    <property type="component" value="Unassembled WGS sequence"/>
</dbReference>
<dbReference type="AlphaFoldDB" id="A0A7W3XZ47"/>
<evidence type="ECO:0000313" key="3">
    <source>
        <dbReference type="Proteomes" id="UP000530234"/>
    </source>
</evidence>
<protein>
    <submittedName>
        <fullName evidence="2">ABC transporter substrate-binding protein</fullName>
    </submittedName>
</protein>
<accession>A0A7W3XZ47</accession>
<evidence type="ECO:0000313" key="2">
    <source>
        <dbReference type="EMBL" id="MBB0232628.1"/>
    </source>
</evidence>
<dbReference type="PANTHER" id="PTHR30290:SF65">
    <property type="entry name" value="MONOACYL PHOSPHATIDYLINOSITOL TETRAMANNOSIDE-BINDING PROTEIN LPQW-RELATED"/>
    <property type="match status" value="1"/>
</dbReference>
<dbReference type="CDD" id="cd08490">
    <property type="entry name" value="PBP2_NikA_DppA_OppA_like_3"/>
    <property type="match status" value="1"/>
</dbReference>
<dbReference type="GO" id="GO:0042597">
    <property type="term" value="C:periplasmic space"/>
    <property type="evidence" value="ECO:0007669"/>
    <property type="project" value="UniProtKB-ARBA"/>
</dbReference>
<evidence type="ECO:0000259" key="1">
    <source>
        <dbReference type="Pfam" id="PF00496"/>
    </source>
</evidence>
<dbReference type="EMBL" id="VKHS01001052">
    <property type="protein sequence ID" value="MBB0232628.1"/>
    <property type="molecule type" value="Genomic_DNA"/>
</dbReference>
<dbReference type="GO" id="GO:0043190">
    <property type="term" value="C:ATP-binding cassette (ABC) transporter complex"/>
    <property type="evidence" value="ECO:0007669"/>
    <property type="project" value="InterPro"/>
</dbReference>